<comment type="caution">
    <text evidence="4">The sequence shown here is derived from an EMBL/GenBank/DDBJ whole genome shotgun (WGS) entry which is preliminary data.</text>
</comment>
<dbReference type="EMBL" id="PDCP01000046">
    <property type="protein sequence ID" value="PEG35379.1"/>
    <property type="molecule type" value="Genomic_DNA"/>
</dbReference>
<reference evidence="4 5" key="1">
    <citation type="submission" date="2017-10" db="EMBL/GenBank/DDBJ databases">
        <title>The new phylogeny of genus Mycobacterium.</title>
        <authorList>
            <person name="Tortoli E."/>
            <person name="Trovato A."/>
            <person name="Cirillo D.M."/>
        </authorList>
    </citation>
    <scope>NUCLEOTIDE SEQUENCE [LARGE SCALE GENOMIC DNA]</scope>
    <source>
        <strain evidence="4 5">CCUG37673</strain>
    </source>
</reference>
<gene>
    <name evidence="4" type="ORF">CQY20_22165</name>
    <name evidence="3" type="ORF">MAGR_49560</name>
</gene>
<evidence type="ECO:0000313" key="6">
    <source>
        <dbReference type="Proteomes" id="UP000465302"/>
    </source>
</evidence>
<feature type="domain" description="GAF" evidence="2">
    <location>
        <begin position="82"/>
        <end position="192"/>
    </location>
</feature>
<accession>A0A2A7MV02</accession>
<dbReference type="InterPro" id="IPR029016">
    <property type="entry name" value="GAF-like_dom_sf"/>
</dbReference>
<sequence>MAEVYDATMAGRRARTRPRQVIWDSWQRLMKKGLRPDRQTPPVADASTVKMLRQESGLMSVVELVSHGLGSMISSGENILAIADAQCTVLWRQGPPKVLASADRLGFVEGARWSEIAVGTNALGTALVSQRAVQTFCAEHYNRNQHPWTCAGAPIRNSRSNKVIGVIDVTGPAATVHPATVALIDAVARLAECHLREQHDNSMNRLRAVAAPIIARVGAPALAVDTDGWVAAVDSIPVQKRILLPAELAPGSAWVPEVGLCEVEPLPGGWLVRPVDDGVEPTIAKVTLDLRDSAVPVLEMHGDFGTWRHDISLRHAEILLILSSQPRGRSAPELAADLYGDRARVGAVRVEMSRLRKQIVGIVANRPYRFVDRIPVEVRRPANPMELLPGSQSPAIRALRHSSGSNQTTAH</sequence>
<keyword evidence="5" id="KW-1185">Reference proteome</keyword>
<dbReference type="InterPro" id="IPR003018">
    <property type="entry name" value="GAF"/>
</dbReference>
<name>A0A2A7MV02_MYCAG</name>
<evidence type="ECO:0000313" key="5">
    <source>
        <dbReference type="Proteomes" id="UP000220914"/>
    </source>
</evidence>
<dbReference type="Pfam" id="PF01590">
    <property type="entry name" value="GAF"/>
    <property type="match status" value="1"/>
</dbReference>
<dbReference type="AlphaFoldDB" id="A0A2A7MV02"/>
<dbReference type="OrthoDB" id="3928741at2"/>
<organism evidence="4 5">
    <name type="scientific">Mycolicibacterium agri</name>
    <name type="common">Mycobacterium agri</name>
    <dbReference type="NCBI Taxonomy" id="36811"/>
    <lineage>
        <taxon>Bacteria</taxon>
        <taxon>Bacillati</taxon>
        <taxon>Actinomycetota</taxon>
        <taxon>Actinomycetes</taxon>
        <taxon>Mycobacteriales</taxon>
        <taxon>Mycobacteriaceae</taxon>
        <taxon>Mycolicibacterium</taxon>
    </lineage>
</organism>
<proteinExistence type="predicted"/>
<dbReference type="Proteomes" id="UP000465302">
    <property type="component" value="Unassembled WGS sequence"/>
</dbReference>
<evidence type="ECO:0000313" key="3">
    <source>
        <dbReference type="EMBL" id="GFG53515.1"/>
    </source>
</evidence>
<protein>
    <submittedName>
        <fullName evidence="4">Diguanylate cyclase</fullName>
    </submittedName>
</protein>
<reference evidence="3" key="3">
    <citation type="submission" date="2020-02" db="EMBL/GenBank/DDBJ databases">
        <authorList>
            <person name="Matsumoto Y."/>
            <person name="Motooka D."/>
            <person name="Nakamura S."/>
        </authorList>
    </citation>
    <scope>NUCLEOTIDE SEQUENCE</scope>
    <source>
        <strain evidence="3">JCM 6377</strain>
    </source>
</reference>
<dbReference type="EMBL" id="BLKS01000001">
    <property type="protein sequence ID" value="GFG53515.1"/>
    <property type="molecule type" value="Genomic_DNA"/>
</dbReference>
<dbReference type="Gene3D" id="3.30.450.40">
    <property type="match status" value="1"/>
</dbReference>
<evidence type="ECO:0000313" key="4">
    <source>
        <dbReference type="EMBL" id="PEG35379.1"/>
    </source>
</evidence>
<feature type="region of interest" description="Disordered" evidence="1">
    <location>
        <begin position="384"/>
        <end position="411"/>
    </location>
</feature>
<evidence type="ECO:0000256" key="1">
    <source>
        <dbReference type="SAM" id="MobiDB-lite"/>
    </source>
</evidence>
<feature type="compositionally biased region" description="Polar residues" evidence="1">
    <location>
        <begin position="402"/>
        <end position="411"/>
    </location>
</feature>
<reference evidence="3 6" key="2">
    <citation type="journal article" date="2019" name="Emerg. Microbes Infect.">
        <title>Comprehensive subspecies identification of 175 nontuberculous mycobacteria species based on 7547 genomic profiles.</title>
        <authorList>
            <person name="Matsumoto Y."/>
            <person name="Kinjo T."/>
            <person name="Motooka D."/>
            <person name="Nabeya D."/>
            <person name="Jung N."/>
            <person name="Uechi K."/>
            <person name="Horii T."/>
            <person name="Iida T."/>
            <person name="Fujita J."/>
            <person name="Nakamura S."/>
        </authorList>
    </citation>
    <scope>NUCLEOTIDE SEQUENCE [LARGE SCALE GENOMIC DNA]</scope>
    <source>
        <strain evidence="3 6">JCM 6377</strain>
    </source>
</reference>
<evidence type="ECO:0000259" key="2">
    <source>
        <dbReference type="Pfam" id="PF01590"/>
    </source>
</evidence>
<dbReference type="Proteomes" id="UP000220914">
    <property type="component" value="Unassembled WGS sequence"/>
</dbReference>